<dbReference type="PROSITE" id="PS51099">
    <property type="entry name" value="PTS_EIIB_TYPE_2"/>
    <property type="match status" value="1"/>
</dbReference>
<dbReference type="GeneID" id="83014723"/>
<reference evidence="9 10" key="1">
    <citation type="submission" date="2018-08" db="EMBL/GenBank/DDBJ databases">
        <title>A genome reference for cultivated species of the human gut microbiota.</title>
        <authorList>
            <person name="Zou Y."/>
            <person name="Xue W."/>
            <person name="Luo G."/>
        </authorList>
    </citation>
    <scope>NUCLEOTIDE SEQUENCE [LARGE SCALE GENOMIC DNA]</scope>
    <source>
        <strain evidence="9 10">AF24-29</strain>
    </source>
</reference>
<evidence type="ECO:0000256" key="3">
    <source>
        <dbReference type="ARBA" id="ARBA00023015"/>
    </source>
</evidence>
<evidence type="ECO:0000313" key="10">
    <source>
        <dbReference type="Proteomes" id="UP000284178"/>
    </source>
</evidence>
<dbReference type="GO" id="GO:0009401">
    <property type="term" value="P:phosphoenolpyruvate-dependent sugar phosphotransferase system"/>
    <property type="evidence" value="ECO:0007669"/>
    <property type="project" value="InterPro"/>
</dbReference>
<keyword evidence="2" id="KW-0677">Repeat</keyword>
<evidence type="ECO:0000313" key="9">
    <source>
        <dbReference type="EMBL" id="RGR75558.1"/>
    </source>
</evidence>
<dbReference type="InterPro" id="IPR016152">
    <property type="entry name" value="PTrfase/Anion_transptr"/>
</dbReference>
<dbReference type="Gene3D" id="3.40.930.10">
    <property type="entry name" value="Mannitol-specific EII, Chain A"/>
    <property type="match status" value="1"/>
</dbReference>
<dbReference type="InterPro" id="IPR013196">
    <property type="entry name" value="HTH_11"/>
</dbReference>
<dbReference type="GO" id="GO:0006355">
    <property type="term" value="P:regulation of DNA-templated transcription"/>
    <property type="evidence" value="ECO:0007669"/>
    <property type="project" value="InterPro"/>
</dbReference>
<comment type="caution">
    <text evidence="9">The sequence shown here is derived from an EMBL/GenBank/DDBJ whole genome shotgun (WGS) entry which is preliminary data.</text>
</comment>
<keyword evidence="5" id="KW-0804">Transcription</keyword>
<evidence type="ECO:0000259" key="7">
    <source>
        <dbReference type="PROSITE" id="PS51099"/>
    </source>
</evidence>
<dbReference type="InterPro" id="IPR002178">
    <property type="entry name" value="PTS_EIIA_type-2_dom"/>
</dbReference>
<dbReference type="Pfam" id="PF00359">
    <property type="entry name" value="PTS_EIIA_2"/>
    <property type="match status" value="1"/>
</dbReference>
<evidence type="ECO:0000259" key="6">
    <source>
        <dbReference type="PROSITE" id="PS51094"/>
    </source>
</evidence>
<dbReference type="AlphaFoldDB" id="A0A412G4H2"/>
<organism evidence="9 10">
    <name type="scientific">Holdemania filiformis</name>
    <dbReference type="NCBI Taxonomy" id="61171"/>
    <lineage>
        <taxon>Bacteria</taxon>
        <taxon>Bacillati</taxon>
        <taxon>Bacillota</taxon>
        <taxon>Erysipelotrichia</taxon>
        <taxon>Erysipelotrichales</taxon>
        <taxon>Erysipelotrichaceae</taxon>
        <taxon>Holdemania</taxon>
    </lineage>
</organism>
<dbReference type="RefSeq" id="WP_117894288.1">
    <property type="nucleotide sequence ID" value="NZ_CABJCV010000004.1"/>
</dbReference>
<dbReference type="Proteomes" id="UP000284178">
    <property type="component" value="Unassembled WGS sequence"/>
</dbReference>
<evidence type="ECO:0000256" key="4">
    <source>
        <dbReference type="ARBA" id="ARBA00023159"/>
    </source>
</evidence>
<dbReference type="EMBL" id="QRUP01000004">
    <property type="protein sequence ID" value="RGR75558.1"/>
    <property type="molecule type" value="Genomic_DNA"/>
</dbReference>
<feature type="domain" description="PTS EIIA type-2" evidence="6">
    <location>
        <begin position="489"/>
        <end position="627"/>
    </location>
</feature>
<evidence type="ECO:0000256" key="5">
    <source>
        <dbReference type="ARBA" id="ARBA00023163"/>
    </source>
</evidence>
<dbReference type="SUPFAM" id="SSF55804">
    <property type="entry name" value="Phoshotransferase/anion transport protein"/>
    <property type="match status" value="1"/>
</dbReference>
<dbReference type="InterPro" id="IPR036388">
    <property type="entry name" value="WH-like_DNA-bd_sf"/>
</dbReference>
<dbReference type="InterPro" id="IPR050661">
    <property type="entry name" value="BglG_antiterminators"/>
</dbReference>
<dbReference type="InterPro" id="IPR011608">
    <property type="entry name" value="PRD"/>
</dbReference>
<evidence type="ECO:0000259" key="8">
    <source>
        <dbReference type="PROSITE" id="PS51372"/>
    </source>
</evidence>
<sequence>MLNEKMFQLIQLLKRGHSPLTSGMLAQQLKLSARTCKRYIAELIPLLEQHGARILSDKTGYRLEIIDAVCFEAFLQEKTKVFEFSENNGELQFEILKSLLVNPTISQSEMIDQLFISRSTLNKLMVEVKKTLKENGILLANRPYYGYYIVGEEVDIRNFMVRTLFVTASFLSAEPELLDRMPFVLSRSVSQICQILKAEGIPPEEDLVHYCLKYLMVSLCRIQGGAQLRLSLPSLSETLQPAVQRAASAILDLFCGPLTINDEERLYFASIIGNRTPLPPDEALASADWLRELVDDMLNNILNLCKVDFRSDAKLRKALMTHLYASFSRYYLKATLPNPLMTLIKSQYVEAYNYSLIGCEMLKEKHHLAINDDDIGYIALHFAAALEKDRTAMLCRTVIVCGSGIGTSELIRLRLSRKIPQLIIQDVLASYELPDFSAIDVDFIITTVPLPAGNNPLPSILISPMVTSEDIHKIEFMIHNYSSLQYLRSLFRRELFFPAVDGKTKAEALDSLTASMVETGLISEAFATAIKEREAMSSTEITEMVAIPHCFLSVPIDTMLAIGILKEPIMWGRSRVQLLFIGIINPAVKKNKCVFPMIYRLIQDPEKVQRLIRQTEADAFLRILFESIETE</sequence>
<dbReference type="PROSITE" id="PS51094">
    <property type="entry name" value="PTS_EIIA_TYPE_2"/>
    <property type="match status" value="1"/>
</dbReference>
<proteinExistence type="predicted"/>
<dbReference type="SUPFAM" id="SSF52794">
    <property type="entry name" value="PTS system IIB component-like"/>
    <property type="match status" value="1"/>
</dbReference>
<protein>
    <submittedName>
        <fullName evidence="9">Transcription antiterminator</fullName>
    </submittedName>
</protein>
<dbReference type="InterPro" id="IPR036095">
    <property type="entry name" value="PTS_EIIB-like_sf"/>
</dbReference>
<dbReference type="Pfam" id="PF08279">
    <property type="entry name" value="HTH_11"/>
    <property type="match status" value="1"/>
</dbReference>
<dbReference type="SUPFAM" id="SSF63520">
    <property type="entry name" value="PTS-regulatory domain, PRD"/>
    <property type="match status" value="1"/>
</dbReference>
<dbReference type="InterPro" id="IPR036634">
    <property type="entry name" value="PRD_sf"/>
</dbReference>
<keyword evidence="1" id="KW-0808">Transferase</keyword>
<keyword evidence="4" id="KW-0010">Activator</keyword>
<feature type="domain" description="PTS EIIB type-2" evidence="7">
    <location>
        <begin position="395"/>
        <end position="486"/>
    </location>
</feature>
<dbReference type="PANTHER" id="PTHR30185">
    <property type="entry name" value="CRYPTIC BETA-GLUCOSIDE BGL OPERON ANTITERMINATOR"/>
    <property type="match status" value="1"/>
</dbReference>
<dbReference type="Pfam" id="PF05043">
    <property type="entry name" value="Mga"/>
    <property type="match status" value="1"/>
</dbReference>
<accession>A0A412G4H2</accession>
<dbReference type="Gene3D" id="1.10.1790.10">
    <property type="entry name" value="PRD domain"/>
    <property type="match status" value="1"/>
</dbReference>
<dbReference type="PANTHER" id="PTHR30185:SF13">
    <property type="entry name" value="LICABCH OPERON REGULATOR-RELATED"/>
    <property type="match status" value="1"/>
</dbReference>
<evidence type="ECO:0000256" key="1">
    <source>
        <dbReference type="ARBA" id="ARBA00022679"/>
    </source>
</evidence>
<dbReference type="PROSITE" id="PS51372">
    <property type="entry name" value="PRD_2"/>
    <property type="match status" value="1"/>
</dbReference>
<dbReference type="Gene3D" id="3.40.50.2300">
    <property type="match status" value="1"/>
</dbReference>
<name>A0A412G4H2_9FIRM</name>
<gene>
    <name evidence="9" type="ORF">DWY25_04800</name>
</gene>
<feature type="domain" description="PRD" evidence="8">
    <location>
        <begin position="285"/>
        <end position="392"/>
    </location>
</feature>
<evidence type="ECO:0000256" key="2">
    <source>
        <dbReference type="ARBA" id="ARBA00022737"/>
    </source>
</evidence>
<keyword evidence="3" id="KW-0805">Transcription regulation</keyword>
<dbReference type="Gene3D" id="1.10.10.10">
    <property type="entry name" value="Winged helix-like DNA-binding domain superfamily/Winged helix DNA-binding domain"/>
    <property type="match status" value="1"/>
</dbReference>
<dbReference type="CDD" id="cd05568">
    <property type="entry name" value="PTS_IIB_bgl_like"/>
    <property type="match status" value="1"/>
</dbReference>
<dbReference type="InterPro" id="IPR007737">
    <property type="entry name" value="Mga_HTH"/>
</dbReference>
<keyword evidence="10" id="KW-1185">Reference proteome</keyword>
<dbReference type="GO" id="GO:0008982">
    <property type="term" value="F:protein-N(PI)-phosphohistidine-sugar phosphotransferase activity"/>
    <property type="evidence" value="ECO:0007669"/>
    <property type="project" value="InterPro"/>
</dbReference>
<dbReference type="Pfam" id="PF00874">
    <property type="entry name" value="PRD"/>
    <property type="match status" value="1"/>
</dbReference>
<dbReference type="InterPro" id="IPR013011">
    <property type="entry name" value="PTS_EIIB_2"/>
</dbReference>